<keyword evidence="6 10" id="KW-0808">Transferase</keyword>
<evidence type="ECO:0000256" key="4">
    <source>
        <dbReference type="ARBA" id="ARBA00020295"/>
    </source>
</evidence>
<evidence type="ECO:0000256" key="10">
    <source>
        <dbReference type="RuleBase" id="RU361207"/>
    </source>
</evidence>
<dbReference type="EC" id="2.4.1.25" evidence="3 10"/>
<comment type="caution">
    <text evidence="11">The sequence shown here is derived from an EMBL/GenBank/DDBJ whole genome shotgun (WGS) entry which is preliminary data.</text>
</comment>
<protein>
    <recommendedName>
        <fullName evidence="4 10">4-alpha-glucanotransferase</fullName>
        <ecNumber evidence="3 10">2.4.1.25</ecNumber>
    </recommendedName>
    <alternativeName>
        <fullName evidence="8 10">Amylomaltase</fullName>
    </alternativeName>
    <alternativeName>
        <fullName evidence="9 10">Disproportionating enzyme</fullName>
    </alternativeName>
</protein>
<dbReference type="Gene3D" id="3.20.20.80">
    <property type="entry name" value="Glycosidases"/>
    <property type="match status" value="1"/>
</dbReference>
<dbReference type="PANTHER" id="PTHR32438">
    <property type="entry name" value="4-ALPHA-GLUCANOTRANSFERASE DPE1, CHLOROPLASTIC/AMYLOPLASTIC"/>
    <property type="match status" value="1"/>
</dbReference>
<sequence>MSTPGRLSGLLLPLFSLRSRTDFGIGDFGAMDGLFSWMKAARQRLLMVLPLLPTAPGDPSPYATRSAFGLNPLFIDLHQVPEFQATGGEGALSDAQKQQLTEARSAPRVRYDLVFPLKDAAFARAFDHFEKHEWTPRTPRAQEFQKWREAQGEWLESYALFTAISEKEDRRPWWQWPEGLRTRQPAALLAIQKEGLERRVRYHAWLQWLAEVQWNQVRAQAKAKDVLLCGDEPFIIGQDSSDCWAHPDILRRDARLGVPPDDFSATGQDWGLPYFDFAAMEKDDYAWLKKRAAKAASYYDLRRVDHAVGYFRQWIRDEKNPTGYFVPADEATWRRQGEKHFRLLSEGAGIVAEDLGVIPPFVRQILADLKLPGYRVLRWERDDNTYRDPHQFPAVSLVTTGTHDTEPQAEWWEQAQEHERQNAARAWPEFQGVAVTREFTPDIHRATLAASLNAGADLCVLPWQDVLGTRDRINLPGTMGDANWAYRIAQNTDALLTDAQTKDAAERLAWLTASSRR</sequence>
<evidence type="ECO:0000313" key="12">
    <source>
        <dbReference type="Proteomes" id="UP000268313"/>
    </source>
</evidence>
<dbReference type="InterPro" id="IPR017853">
    <property type="entry name" value="GH"/>
</dbReference>
<dbReference type="NCBIfam" id="TIGR00217">
    <property type="entry name" value="malQ"/>
    <property type="match status" value="1"/>
</dbReference>
<evidence type="ECO:0000313" key="11">
    <source>
        <dbReference type="EMBL" id="RKH06042.1"/>
    </source>
</evidence>
<dbReference type="RefSeq" id="WP_120601543.1">
    <property type="nucleotide sequence ID" value="NZ_JABFJX010000048.1"/>
</dbReference>
<gene>
    <name evidence="11" type="ORF">D7X32_06010</name>
</gene>
<evidence type="ECO:0000256" key="7">
    <source>
        <dbReference type="ARBA" id="ARBA00023277"/>
    </source>
</evidence>
<dbReference type="NCBIfam" id="NF011081">
    <property type="entry name" value="PRK14508.1-4"/>
    <property type="match status" value="1"/>
</dbReference>
<dbReference type="GO" id="GO:0004134">
    <property type="term" value="F:4-alpha-glucanotransferase activity"/>
    <property type="evidence" value="ECO:0007669"/>
    <property type="project" value="UniProtKB-EC"/>
</dbReference>
<keyword evidence="12" id="KW-1185">Reference proteome</keyword>
<dbReference type="Proteomes" id="UP000268313">
    <property type="component" value="Unassembled WGS sequence"/>
</dbReference>
<evidence type="ECO:0000256" key="5">
    <source>
        <dbReference type="ARBA" id="ARBA00022676"/>
    </source>
</evidence>
<keyword evidence="5 10" id="KW-0328">Glycosyltransferase</keyword>
<dbReference type="Pfam" id="PF02446">
    <property type="entry name" value="Glyco_hydro_77"/>
    <property type="match status" value="1"/>
</dbReference>
<proteinExistence type="inferred from homology"/>
<keyword evidence="7 10" id="KW-0119">Carbohydrate metabolism</keyword>
<dbReference type="InterPro" id="IPR003385">
    <property type="entry name" value="Glyco_hydro_77"/>
</dbReference>
<dbReference type="EMBL" id="RAWE01000013">
    <property type="protein sequence ID" value="RKH06042.1"/>
    <property type="molecule type" value="Genomic_DNA"/>
</dbReference>
<comment type="catalytic activity">
    <reaction evidence="1 10">
        <text>Transfers a segment of a (1-&gt;4)-alpha-D-glucan to a new position in an acceptor, which may be glucose or a (1-&gt;4)-alpha-D-glucan.</text>
        <dbReference type="EC" id="2.4.1.25"/>
    </reaction>
</comment>
<evidence type="ECO:0000256" key="2">
    <source>
        <dbReference type="ARBA" id="ARBA00005684"/>
    </source>
</evidence>
<dbReference type="GO" id="GO:0005975">
    <property type="term" value="P:carbohydrate metabolic process"/>
    <property type="evidence" value="ECO:0007669"/>
    <property type="project" value="InterPro"/>
</dbReference>
<reference evidence="12" key="1">
    <citation type="submission" date="2018-09" db="EMBL/GenBank/DDBJ databases">
        <authorList>
            <person name="Livingstone P.G."/>
            <person name="Whitworth D.E."/>
        </authorList>
    </citation>
    <scope>NUCLEOTIDE SEQUENCE [LARGE SCALE GENOMIC DNA]</scope>
    <source>
        <strain evidence="12">CA043D</strain>
    </source>
</reference>
<dbReference type="OrthoDB" id="9761577at2"/>
<evidence type="ECO:0000256" key="9">
    <source>
        <dbReference type="ARBA" id="ARBA00031501"/>
    </source>
</evidence>
<dbReference type="SUPFAM" id="SSF51445">
    <property type="entry name" value="(Trans)glycosidases"/>
    <property type="match status" value="1"/>
</dbReference>
<evidence type="ECO:0000256" key="1">
    <source>
        <dbReference type="ARBA" id="ARBA00000439"/>
    </source>
</evidence>
<dbReference type="PANTHER" id="PTHR32438:SF5">
    <property type="entry name" value="4-ALPHA-GLUCANOTRANSFERASE DPE1, CHLOROPLASTIC_AMYLOPLASTIC"/>
    <property type="match status" value="1"/>
</dbReference>
<evidence type="ECO:0000256" key="6">
    <source>
        <dbReference type="ARBA" id="ARBA00022679"/>
    </source>
</evidence>
<evidence type="ECO:0000256" key="3">
    <source>
        <dbReference type="ARBA" id="ARBA00012560"/>
    </source>
</evidence>
<accession>A0A3A8KUG5</accession>
<organism evidence="11 12">
    <name type="scientific">Corallococcus carmarthensis</name>
    <dbReference type="NCBI Taxonomy" id="2316728"/>
    <lineage>
        <taxon>Bacteria</taxon>
        <taxon>Pseudomonadati</taxon>
        <taxon>Myxococcota</taxon>
        <taxon>Myxococcia</taxon>
        <taxon>Myxococcales</taxon>
        <taxon>Cystobacterineae</taxon>
        <taxon>Myxococcaceae</taxon>
        <taxon>Corallococcus</taxon>
    </lineage>
</organism>
<dbReference type="AlphaFoldDB" id="A0A3A8KUG5"/>
<evidence type="ECO:0000256" key="8">
    <source>
        <dbReference type="ARBA" id="ARBA00031423"/>
    </source>
</evidence>
<comment type="similarity">
    <text evidence="2 10">Belongs to the disproportionating enzyme family.</text>
</comment>
<name>A0A3A8KUG5_9BACT</name>